<evidence type="ECO:0000313" key="2">
    <source>
        <dbReference type="Proteomes" id="UP000054776"/>
    </source>
</evidence>
<protein>
    <submittedName>
        <fullName evidence="1">Uncharacterized protein</fullName>
    </submittedName>
</protein>
<gene>
    <name evidence="1" type="ORF">T01_3632</name>
</gene>
<dbReference type="AlphaFoldDB" id="A0A0V0Z3I2"/>
<comment type="caution">
    <text evidence="1">The sequence shown here is derived from an EMBL/GenBank/DDBJ whole genome shotgun (WGS) entry which is preliminary data.</text>
</comment>
<dbReference type="Proteomes" id="UP000054776">
    <property type="component" value="Unassembled WGS sequence"/>
</dbReference>
<name>A0A0V0Z3I2_TRISP</name>
<proteinExistence type="predicted"/>
<accession>A0A0V0Z3I2</accession>
<dbReference type="EMBL" id="JYDH01002920">
    <property type="protein sequence ID" value="KRY06957.1"/>
    <property type="molecule type" value="Genomic_DNA"/>
</dbReference>
<sequence>MCKQCRGKSVYRCQVQIGEVKRLQWSHESKTYLVKW</sequence>
<dbReference type="InParanoid" id="A0A0V0Z3I2"/>
<reference evidence="1 2" key="1">
    <citation type="submission" date="2015-01" db="EMBL/GenBank/DDBJ databases">
        <title>Evolution of Trichinella species and genotypes.</title>
        <authorList>
            <person name="Korhonen P.K."/>
            <person name="Edoardo P."/>
            <person name="Giuseppe L.R."/>
            <person name="Gasser R.B."/>
        </authorList>
    </citation>
    <scope>NUCLEOTIDE SEQUENCE [LARGE SCALE GENOMIC DNA]</scope>
    <source>
        <strain evidence="1">ISS3</strain>
    </source>
</reference>
<organism evidence="1 2">
    <name type="scientific">Trichinella spiralis</name>
    <name type="common">Trichina worm</name>
    <dbReference type="NCBI Taxonomy" id="6334"/>
    <lineage>
        <taxon>Eukaryota</taxon>
        <taxon>Metazoa</taxon>
        <taxon>Ecdysozoa</taxon>
        <taxon>Nematoda</taxon>
        <taxon>Enoplea</taxon>
        <taxon>Dorylaimia</taxon>
        <taxon>Trichinellida</taxon>
        <taxon>Trichinellidae</taxon>
        <taxon>Trichinella</taxon>
    </lineage>
</organism>
<keyword evidence="2" id="KW-1185">Reference proteome</keyword>
<evidence type="ECO:0000313" key="1">
    <source>
        <dbReference type="EMBL" id="KRY06957.1"/>
    </source>
</evidence>